<dbReference type="PRINTS" id="PR01179">
    <property type="entry name" value="ODADCRBXLASE"/>
</dbReference>
<evidence type="ECO:0000313" key="6">
    <source>
        <dbReference type="EMBL" id="VAV90256.1"/>
    </source>
</evidence>
<reference evidence="6" key="1">
    <citation type="submission" date="2018-06" db="EMBL/GenBank/DDBJ databases">
        <authorList>
            <person name="Zhirakovskaya E."/>
        </authorList>
    </citation>
    <scope>NUCLEOTIDE SEQUENCE</scope>
</reference>
<evidence type="ECO:0000259" key="5">
    <source>
        <dbReference type="Pfam" id="PF02784"/>
    </source>
</evidence>
<dbReference type="CDD" id="cd06828">
    <property type="entry name" value="PLPDE_III_DapDC"/>
    <property type="match status" value="1"/>
</dbReference>
<dbReference type="EC" id="4.1.1.20" evidence="6"/>
<dbReference type="PANTHER" id="PTHR43727:SF2">
    <property type="entry name" value="GROUP IV DECARBOXYLASE"/>
    <property type="match status" value="1"/>
</dbReference>
<feature type="domain" description="Orn/DAP/Arg decarboxylase 2 N-terminal" evidence="5">
    <location>
        <begin position="18"/>
        <end position="263"/>
    </location>
</feature>
<dbReference type="Pfam" id="PF02784">
    <property type="entry name" value="Orn_Arg_deC_N"/>
    <property type="match status" value="1"/>
</dbReference>
<keyword evidence="2" id="KW-0210">Decarboxylase</keyword>
<dbReference type="FunFam" id="3.20.20.10:FF:000003">
    <property type="entry name" value="Diaminopimelate decarboxylase"/>
    <property type="match status" value="1"/>
</dbReference>
<evidence type="ECO:0000256" key="4">
    <source>
        <dbReference type="ARBA" id="ARBA00023239"/>
    </source>
</evidence>
<dbReference type="GO" id="GO:0008836">
    <property type="term" value="F:diaminopimelate decarboxylase activity"/>
    <property type="evidence" value="ECO:0007669"/>
    <property type="project" value="UniProtKB-EC"/>
</dbReference>
<accession>A0A3B0RNQ9</accession>
<dbReference type="NCBIfam" id="TIGR01048">
    <property type="entry name" value="lysA"/>
    <property type="match status" value="1"/>
</dbReference>
<dbReference type="PANTHER" id="PTHR43727">
    <property type="entry name" value="DIAMINOPIMELATE DECARBOXYLASE"/>
    <property type="match status" value="1"/>
</dbReference>
<dbReference type="InterPro" id="IPR022644">
    <property type="entry name" value="De-COase2_N"/>
</dbReference>
<dbReference type="PRINTS" id="PR01181">
    <property type="entry name" value="DAPDCRBXLASE"/>
</dbReference>
<proteinExistence type="inferred from homology"/>
<dbReference type="HAMAP" id="MF_02120">
    <property type="entry name" value="LysA"/>
    <property type="match status" value="1"/>
</dbReference>
<dbReference type="Gene3D" id="2.40.37.10">
    <property type="entry name" value="Lyase, Ornithine Decarboxylase, Chain A, domain 1"/>
    <property type="match status" value="1"/>
</dbReference>
<dbReference type="InterPro" id="IPR000183">
    <property type="entry name" value="Orn/DAP/Arg_de-COase"/>
</dbReference>
<name>A0A3B0RNQ9_9ZZZZ</name>
<sequence>MTALAEKVGTPFYVYCEATLRRHLRVFADAFSDADALIAYSVKASSNISVLKVLASEGAGADVVSAGELHRALIAGVAPRKIVFSGVGKTRDELSFALDANIYQFNVESEPELIALNEIAQTKGQRAPIALRINPDVAAGGHENISTGKSEDKFGVPWPRARALYATARNMDGVEIKGVDVHIGSQIDDLAPFEAAFKKVAVLINDLRSDGCAIERLDLGGGLGIPYGEGATPPHPDAYAAMIKRVTAPLGVQLIFEPGRMIAGNAGALIARVIYVKDGATRKFIILDAGMNDLMRPALYDAYHELWPVVKDSGASETYDVVGPICESTDRFAKARTLPHRQAGDLIAIMSAGAYGASQTSQYNSRPLIPEILASGARYAVIRKRPTLDEMMDGEAIADWLS</sequence>
<dbReference type="InterPro" id="IPR029066">
    <property type="entry name" value="PLP-binding_barrel"/>
</dbReference>
<keyword evidence="4 6" id="KW-0456">Lyase</keyword>
<dbReference type="EMBL" id="UOEH01000034">
    <property type="protein sequence ID" value="VAV90256.1"/>
    <property type="molecule type" value="Genomic_DNA"/>
</dbReference>
<dbReference type="InterPro" id="IPR009006">
    <property type="entry name" value="Ala_racemase/Decarboxylase_C"/>
</dbReference>
<dbReference type="GO" id="GO:0009089">
    <property type="term" value="P:lysine biosynthetic process via diaminopimelate"/>
    <property type="evidence" value="ECO:0007669"/>
    <property type="project" value="InterPro"/>
</dbReference>
<dbReference type="Gene3D" id="3.20.20.10">
    <property type="entry name" value="Alanine racemase"/>
    <property type="match status" value="1"/>
</dbReference>
<keyword evidence="3" id="KW-0663">Pyridoxal phosphate</keyword>
<dbReference type="SUPFAM" id="SSF51419">
    <property type="entry name" value="PLP-binding barrel"/>
    <property type="match status" value="1"/>
</dbReference>
<evidence type="ECO:0000256" key="1">
    <source>
        <dbReference type="ARBA" id="ARBA00001933"/>
    </source>
</evidence>
<dbReference type="SUPFAM" id="SSF50621">
    <property type="entry name" value="Alanine racemase C-terminal domain-like"/>
    <property type="match status" value="1"/>
</dbReference>
<gene>
    <name evidence="6" type="ORF">MNBD_ALPHA05-2451</name>
</gene>
<dbReference type="InterPro" id="IPR002986">
    <property type="entry name" value="DAP_deCOOHase_LysA"/>
</dbReference>
<evidence type="ECO:0000256" key="2">
    <source>
        <dbReference type="ARBA" id="ARBA00022793"/>
    </source>
</evidence>
<protein>
    <submittedName>
        <fullName evidence="6">Diaminopimelate decarboxylase</fullName>
        <ecNumber evidence="6">4.1.1.20</ecNumber>
    </submittedName>
</protein>
<comment type="cofactor">
    <cofactor evidence="1">
        <name>pyridoxal 5'-phosphate</name>
        <dbReference type="ChEBI" id="CHEBI:597326"/>
    </cofactor>
</comment>
<evidence type="ECO:0000256" key="3">
    <source>
        <dbReference type="ARBA" id="ARBA00022898"/>
    </source>
</evidence>
<organism evidence="6">
    <name type="scientific">hydrothermal vent metagenome</name>
    <dbReference type="NCBI Taxonomy" id="652676"/>
    <lineage>
        <taxon>unclassified sequences</taxon>
        <taxon>metagenomes</taxon>
        <taxon>ecological metagenomes</taxon>
    </lineage>
</organism>
<dbReference type="AlphaFoldDB" id="A0A3B0RNQ9"/>